<keyword evidence="1" id="KW-0808">Transferase</keyword>
<keyword evidence="7" id="KW-1185">Reference proteome</keyword>
<gene>
    <name evidence="6" type="ORF">ABVQ20_20785</name>
</gene>
<evidence type="ECO:0000256" key="1">
    <source>
        <dbReference type="ARBA" id="ARBA00022679"/>
    </source>
</evidence>
<accession>A0ABV2DHA6</accession>
<dbReference type="InterPro" id="IPR011009">
    <property type="entry name" value="Kinase-like_dom_sf"/>
</dbReference>
<dbReference type="Pfam" id="PF00069">
    <property type="entry name" value="Pkinase"/>
    <property type="match status" value="1"/>
</dbReference>
<feature type="domain" description="Protein kinase" evidence="5">
    <location>
        <begin position="7"/>
        <end position="273"/>
    </location>
</feature>
<dbReference type="PROSITE" id="PS00108">
    <property type="entry name" value="PROTEIN_KINASE_ST"/>
    <property type="match status" value="1"/>
</dbReference>
<reference evidence="6 7" key="1">
    <citation type="submission" date="2024-06" db="EMBL/GenBank/DDBJ databases">
        <authorList>
            <person name="Kim D.-U."/>
        </authorList>
    </citation>
    <scope>NUCLEOTIDE SEQUENCE [LARGE SCALE GENOMIC DNA]</scope>
    <source>
        <strain evidence="6 7">KACC15460</strain>
    </source>
</reference>
<dbReference type="PROSITE" id="PS50011">
    <property type="entry name" value="PROTEIN_KINASE_DOM"/>
    <property type="match status" value="1"/>
</dbReference>
<evidence type="ECO:0000256" key="4">
    <source>
        <dbReference type="ARBA" id="ARBA00022840"/>
    </source>
</evidence>
<dbReference type="EMBL" id="JBEWSZ010000001">
    <property type="protein sequence ID" value="MET2829410.1"/>
    <property type="molecule type" value="Genomic_DNA"/>
</dbReference>
<dbReference type="Gene3D" id="3.30.200.20">
    <property type="entry name" value="Phosphorylase Kinase, domain 1"/>
    <property type="match status" value="1"/>
</dbReference>
<evidence type="ECO:0000256" key="2">
    <source>
        <dbReference type="ARBA" id="ARBA00022741"/>
    </source>
</evidence>
<dbReference type="PANTHER" id="PTHR43289:SF6">
    <property type="entry name" value="SERINE_THREONINE-PROTEIN KINASE NEKL-3"/>
    <property type="match status" value="1"/>
</dbReference>
<evidence type="ECO:0000256" key="3">
    <source>
        <dbReference type="ARBA" id="ARBA00022777"/>
    </source>
</evidence>
<dbReference type="InterPro" id="IPR008271">
    <property type="entry name" value="Ser/Thr_kinase_AS"/>
</dbReference>
<evidence type="ECO:0000313" key="6">
    <source>
        <dbReference type="EMBL" id="MET2829410.1"/>
    </source>
</evidence>
<keyword evidence="3" id="KW-0418">Kinase</keyword>
<organism evidence="6 7">
    <name type="scientific">Mesorhizobium shangrilense</name>
    <dbReference type="NCBI Taxonomy" id="460060"/>
    <lineage>
        <taxon>Bacteria</taxon>
        <taxon>Pseudomonadati</taxon>
        <taxon>Pseudomonadota</taxon>
        <taxon>Alphaproteobacteria</taxon>
        <taxon>Hyphomicrobiales</taxon>
        <taxon>Phyllobacteriaceae</taxon>
        <taxon>Mesorhizobium</taxon>
    </lineage>
</organism>
<dbReference type="InterPro" id="IPR000719">
    <property type="entry name" value="Prot_kinase_dom"/>
</dbReference>
<keyword evidence="4" id="KW-0067">ATP-binding</keyword>
<dbReference type="PANTHER" id="PTHR43289">
    <property type="entry name" value="MITOGEN-ACTIVATED PROTEIN KINASE KINASE KINASE 20-RELATED"/>
    <property type="match status" value="1"/>
</dbReference>
<name>A0ABV2DHA6_9HYPH</name>
<comment type="caution">
    <text evidence="6">The sequence shown here is derived from an EMBL/GenBank/DDBJ whole genome shotgun (WGS) entry which is preliminary data.</text>
</comment>
<proteinExistence type="predicted"/>
<evidence type="ECO:0000313" key="7">
    <source>
        <dbReference type="Proteomes" id="UP001548832"/>
    </source>
</evidence>
<dbReference type="RefSeq" id="WP_354461351.1">
    <property type="nucleotide sequence ID" value="NZ_JBEWSZ010000001.1"/>
</dbReference>
<dbReference type="SMART" id="SM00220">
    <property type="entry name" value="S_TKc"/>
    <property type="match status" value="1"/>
</dbReference>
<sequence length="436" mass="48416">MSLEDWIVTDEGRRIGGQGTVAKVRHRVDGHAGALKLMHETRQTERRYRFLAEVSGLRAMAANGVPAVLEANERGWENPDIELYLVMDLIDGPTVQELVQKSPPTLDQALAATRRILAILDAGHQLPLLHRDLKPDNVILRHGKWEDPVLVDFGIAWYRDHPDVDFRTPDGSELGNRFLRLPEFAPGGEHHDLRSDVAMAAGLLFFMLSGRAPRTPVNADGRHPHEVTPSPIRPAVLEDLRWPKLNRLLRVAFQQRIEARFQSAQEFSAHLNQLDGDKSVPIDDLDAEIARYIETTSSAVARERSEAAPAMEQASQALYVELNRIWTGVGLQQGGQNPTFKNGGATNEFYCVVSRQGQADPAVVFRHIIELLDGRLRASWSIDGAGSGLEFDGSTADGEGLREALVMSARKLSSGVIRELTHKLTPPADLRPFFKQ</sequence>
<dbReference type="SUPFAM" id="SSF56112">
    <property type="entry name" value="Protein kinase-like (PK-like)"/>
    <property type="match status" value="1"/>
</dbReference>
<evidence type="ECO:0000259" key="5">
    <source>
        <dbReference type="PROSITE" id="PS50011"/>
    </source>
</evidence>
<dbReference type="Proteomes" id="UP001548832">
    <property type="component" value="Unassembled WGS sequence"/>
</dbReference>
<keyword evidence="2" id="KW-0547">Nucleotide-binding</keyword>
<dbReference type="Gene3D" id="1.10.510.10">
    <property type="entry name" value="Transferase(Phosphotransferase) domain 1"/>
    <property type="match status" value="1"/>
</dbReference>
<protein>
    <recommendedName>
        <fullName evidence="5">Protein kinase domain-containing protein</fullName>
    </recommendedName>
</protein>